<comment type="caution">
    <text evidence="2">The sequence shown here is derived from an EMBL/GenBank/DDBJ whole genome shotgun (WGS) entry which is preliminary data.</text>
</comment>
<feature type="transmembrane region" description="Helical" evidence="1">
    <location>
        <begin position="323"/>
        <end position="342"/>
    </location>
</feature>
<dbReference type="InterPro" id="IPR011852">
    <property type="entry name" value="TRAP_TAXI"/>
</dbReference>
<dbReference type="EMBL" id="LABZ01000265">
    <property type="protein sequence ID" value="KMO30749.1"/>
    <property type="molecule type" value="Genomic_DNA"/>
</dbReference>
<dbReference type="Gene3D" id="3.40.190.10">
    <property type="entry name" value="Periplasmic binding protein-like II"/>
    <property type="match status" value="2"/>
</dbReference>
<dbReference type="Proteomes" id="UP000036449">
    <property type="component" value="Unassembled WGS sequence"/>
</dbReference>
<proteinExistence type="predicted"/>
<keyword evidence="1" id="KW-0812">Transmembrane</keyword>
<sequence>MILRATAGLLGLAGLTVAALYVGLAHAELRVTTGPPGSALHRLIAAFAAANARLHPRVRLLPVEEPSLAENARALEAGRVDLAVIRSDLPPPANGQTVAVLRRDVVAVVLPPHSPVTHLSQLAGRAVAIPAGPFQADDARLLALLLDYVGVPGTRVETLFLDPPALGRAIRDQRAAAIFAVGPIGPGQAVDAVAAVARASRGTPTLLAFDEGEAIHRRHPGLETIEVPVGAFRGQPAVPAASVDSLVVTYRLVVGRSMLDIVAAAVARSVFTARGMLTAATPFADQIEAPDLDEKAPLLPVHPGVAAYLNNGDQSFFDTSQNYLYLGGIGLSLAGSALALAVSHGHRRRVARERRLVKRLVALADQAGSADRAGLEALTRDLRRLVGAALRDETVTEGGAAALTGTAIAHAREAIQDRLGALDRGEIRSGRPGDRPGAGP</sequence>
<dbReference type="PANTHER" id="PTHR42941">
    <property type="entry name" value="SLL1037 PROTEIN"/>
    <property type="match status" value="1"/>
</dbReference>
<evidence type="ECO:0000256" key="1">
    <source>
        <dbReference type="SAM" id="Phobius"/>
    </source>
</evidence>
<dbReference type="AlphaFoldDB" id="A0A0J6SAP7"/>
<protein>
    <recommendedName>
        <fullName evidence="4">C4-dicarboxylate ABC transporter substrate-binding protein</fullName>
    </recommendedName>
</protein>
<evidence type="ECO:0000313" key="3">
    <source>
        <dbReference type="Proteomes" id="UP000036449"/>
    </source>
</evidence>
<reference evidence="2 3" key="1">
    <citation type="submission" date="2015-03" db="EMBL/GenBank/DDBJ databases">
        <title>Genome sequencing of Methylobacterium tarhaniae DSM 25844.</title>
        <authorList>
            <person name="Chaudhry V."/>
            <person name="Patil P.B."/>
        </authorList>
    </citation>
    <scope>NUCLEOTIDE SEQUENCE [LARGE SCALE GENOMIC DNA]</scope>
    <source>
        <strain evidence="2 3">DSM 25844</strain>
    </source>
</reference>
<keyword evidence="3" id="KW-1185">Reference proteome</keyword>
<evidence type="ECO:0008006" key="4">
    <source>
        <dbReference type="Google" id="ProtNLM"/>
    </source>
</evidence>
<accession>A0A0J6SAP7</accession>
<keyword evidence="1" id="KW-0472">Membrane</keyword>
<dbReference type="SUPFAM" id="SSF53850">
    <property type="entry name" value="Periplasmic binding protein-like II"/>
    <property type="match status" value="1"/>
</dbReference>
<dbReference type="PATRIC" id="fig|1187852.3.peg.3895"/>
<name>A0A0J6SAP7_9HYPH</name>
<dbReference type="PANTHER" id="PTHR42941:SF1">
    <property type="entry name" value="SLL1037 PROTEIN"/>
    <property type="match status" value="1"/>
</dbReference>
<dbReference type="RefSeq" id="WP_048454222.1">
    <property type="nucleotide sequence ID" value="NZ_LABZ01000265.1"/>
</dbReference>
<dbReference type="OrthoDB" id="7976602at2"/>
<evidence type="ECO:0000313" key="2">
    <source>
        <dbReference type="EMBL" id="KMO30749.1"/>
    </source>
</evidence>
<gene>
    <name evidence="2" type="ORF">VQ03_28190</name>
</gene>
<organism evidence="2 3">
    <name type="scientific">Methylobacterium tarhaniae</name>
    <dbReference type="NCBI Taxonomy" id="1187852"/>
    <lineage>
        <taxon>Bacteria</taxon>
        <taxon>Pseudomonadati</taxon>
        <taxon>Pseudomonadota</taxon>
        <taxon>Alphaproteobacteria</taxon>
        <taxon>Hyphomicrobiales</taxon>
        <taxon>Methylobacteriaceae</taxon>
        <taxon>Methylobacterium</taxon>
    </lineage>
</organism>
<keyword evidence="1" id="KW-1133">Transmembrane helix</keyword>